<reference evidence="1" key="2">
    <citation type="journal article" date="2015" name="Data Brief">
        <title>Shoot transcriptome of the giant reed, Arundo donax.</title>
        <authorList>
            <person name="Barrero R.A."/>
            <person name="Guerrero F.D."/>
            <person name="Moolhuijzen P."/>
            <person name="Goolsby J.A."/>
            <person name="Tidwell J."/>
            <person name="Bellgard S.E."/>
            <person name="Bellgard M.I."/>
        </authorList>
    </citation>
    <scope>NUCLEOTIDE SEQUENCE</scope>
    <source>
        <tissue evidence="1">Shoot tissue taken approximately 20 cm above the soil surface</tissue>
    </source>
</reference>
<name>A0A0A9U2P6_ARUDO</name>
<dbReference type="AlphaFoldDB" id="A0A0A9U2P6"/>
<reference evidence="1" key="1">
    <citation type="submission" date="2014-09" db="EMBL/GenBank/DDBJ databases">
        <authorList>
            <person name="Magalhaes I.L.F."/>
            <person name="Oliveira U."/>
            <person name="Santos F.R."/>
            <person name="Vidigal T.H.D.A."/>
            <person name="Brescovit A.D."/>
            <person name="Santos A.J."/>
        </authorList>
    </citation>
    <scope>NUCLEOTIDE SEQUENCE</scope>
    <source>
        <tissue evidence="1">Shoot tissue taken approximately 20 cm above the soil surface</tissue>
    </source>
</reference>
<organism evidence="1">
    <name type="scientific">Arundo donax</name>
    <name type="common">Giant reed</name>
    <name type="synonym">Donax arundinaceus</name>
    <dbReference type="NCBI Taxonomy" id="35708"/>
    <lineage>
        <taxon>Eukaryota</taxon>
        <taxon>Viridiplantae</taxon>
        <taxon>Streptophyta</taxon>
        <taxon>Embryophyta</taxon>
        <taxon>Tracheophyta</taxon>
        <taxon>Spermatophyta</taxon>
        <taxon>Magnoliopsida</taxon>
        <taxon>Liliopsida</taxon>
        <taxon>Poales</taxon>
        <taxon>Poaceae</taxon>
        <taxon>PACMAD clade</taxon>
        <taxon>Arundinoideae</taxon>
        <taxon>Arundineae</taxon>
        <taxon>Arundo</taxon>
    </lineage>
</organism>
<evidence type="ECO:0000313" key="1">
    <source>
        <dbReference type="EMBL" id="JAD15636.1"/>
    </source>
</evidence>
<sequence length="37" mass="4276">MFHDICLTNQGSVTLYKFRNVKPSQTNSYILPWSGKT</sequence>
<protein>
    <submittedName>
        <fullName evidence="1">Uncharacterized protein</fullName>
    </submittedName>
</protein>
<proteinExistence type="predicted"/>
<accession>A0A0A9U2P6</accession>
<dbReference type="EMBL" id="GBRH01282259">
    <property type="protein sequence ID" value="JAD15636.1"/>
    <property type="molecule type" value="Transcribed_RNA"/>
</dbReference>